<dbReference type="InterPro" id="IPR009081">
    <property type="entry name" value="PP-bd_ACP"/>
</dbReference>
<dbReference type="PANTHER" id="PTHR20863">
    <property type="entry name" value="ACYL CARRIER PROTEIN"/>
    <property type="match status" value="1"/>
</dbReference>
<evidence type="ECO:0000313" key="11">
    <source>
        <dbReference type="Proteomes" id="UP000199118"/>
    </source>
</evidence>
<dbReference type="GO" id="GO:0009245">
    <property type="term" value="P:lipid A biosynthetic process"/>
    <property type="evidence" value="ECO:0007669"/>
    <property type="project" value="TreeGrafter"/>
</dbReference>
<dbReference type="PANTHER" id="PTHR20863:SF76">
    <property type="entry name" value="CARRIER DOMAIN-CONTAINING PROTEIN"/>
    <property type="match status" value="1"/>
</dbReference>
<dbReference type="GO" id="GO:0016020">
    <property type="term" value="C:membrane"/>
    <property type="evidence" value="ECO:0007669"/>
    <property type="project" value="GOC"/>
</dbReference>
<keyword evidence="5" id="KW-0443">Lipid metabolism</keyword>
<dbReference type="InterPro" id="IPR003231">
    <property type="entry name" value="ACP"/>
</dbReference>
<evidence type="ECO:0000256" key="5">
    <source>
        <dbReference type="ARBA" id="ARBA00023098"/>
    </source>
</evidence>
<evidence type="ECO:0000256" key="2">
    <source>
        <dbReference type="ARBA" id="ARBA00022516"/>
    </source>
</evidence>
<dbReference type="STRING" id="356660.SAMN05444336_11118"/>
<evidence type="ECO:0000256" key="6">
    <source>
        <dbReference type="ARBA" id="ARBA00023160"/>
    </source>
</evidence>
<evidence type="ECO:0000256" key="3">
    <source>
        <dbReference type="ARBA" id="ARBA00022553"/>
    </source>
</evidence>
<dbReference type="SUPFAM" id="SSF47336">
    <property type="entry name" value="ACP-like"/>
    <property type="match status" value="1"/>
</dbReference>
<proteinExistence type="predicted"/>
<evidence type="ECO:0000256" key="4">
    <source>
        <dbReference type="ARBA" id="ARBA00022832"/>
    </source>
</evidence>
<protein>
    <recommendedName>
        <fullName evidence="8">Acyl carrier protein AcpXL</fullName>
    </recommendedName>
</protein>
<dbReference type="RefSeq" id="WP_092684896.1">
    <property type="nucleotide sequence ID" value="NZ_FNMZ01000011.1"/>
</dbReference>
<keyword evidence="2" id="KW-0444">Lipid biosynthesis</keyword>
<organism evidence="10 11">
    <name type="scientific">Albimonas donghaensis</name>
    <dbReference type="NCBI Taxonomy" id="356660"/>
    <lineage>
        <taxon>Bacteria</taxon>
        <taxon>Pseudomonadati</taxon>
        <taxon>Pseudomonadota</taxon>
        <taxon>Alphaproteobacteria</taxon>
        <taxon>Rhodobacterales</taxon>
        <taxon>Paracoccaceae</taxon>
        <taxon>Albimonas</taxon>
    </lineage>
</organism>
<dbReference type="OrthoDB" id="9806381at2"/>
<dbReference type="InterPro" id="IPR006162">
    <property type="entry name" value="Ppantetheine_attach_site"/>
</dbReference>
<keyword evidence="6" id="KW-0275">Fatty acid biosynthesis</keyword>
<reference evidence="10 11" key="1">
    <citation type="submission" date="2016-10" db="EMBL/GenBank/DDBJ databases">
        <authorList>
            <person name="de Groot N.N."/>
        </authorList>
    </citation>
    <scope>NUCLEOTIDE SEQUENCE [LARGE SCALE GENOMIC DNA]</scope>
    <source>
        <strain evidence="10 11">DSM 17890</strain>
    </source>
</reference>
<gene>
    <name evidence="10" type="ORF">SAMN05444336_11118</name>
</gene>
<keyword evidence="1" id="KW-0596">Phosphopantetheine</keyword>
<dbReference type="AlphaFoldDB" id="A0A1H3EWB4"/>
<dbReference type="Pfam" id="PF00550">
    <property type="entry name" value="PP-binding"/>
    <property type="match status" value="1"/>
</dbReference>
<dbReference type="PROSITE" id="PS00012">
    <property type="entry name" value="PHOSPHOPANTETHEINE"/>
    <property type="match status" value="1"/>
</dbReference>
<dbReference type="Proteomes" id="UP000199118">
    <property type="component" value="Unassembled WGS sequence"/>
</dbReference>
<accession>A0A1H3EWB4</accession>
<keyword evidence="4" id="KW-0276">Fatty acid metabolism</keyword>
<evidence type="ECO:0000256" key="7">
    <source>
        <dbReference type="ARBA" id="ARBA00024328"/>
    </source>
</evidence>
<dbReference type="PROSITE" id="PS50075">
    <property type="entry name" value="CARRIER"/>
    <property type="match status" value="1"/>
</dbReference>
<keyword evidence="11" id="KW-1185">Reference proteome</keyword>
<name>A0A1H3EWB4_9RHOB</name>
<dbReference type="EMBL" id="FNMZ01000011">
    <property type="protein sequence ID" value="SDX82847.1"/>
    <property type="molecule type" value="Genomic_DNA"/>
</dbReference>
<evidence type="ECO:0000259" key="9">
    <source>
        <dbReference type="PROSITE" id="PS50075"/>
    </source>
</evidence>
<keyword evidence="3" id="KW-0597">Phosphoprotein</keyword>
<feature type="domain" description="Carrier" evidence="9">
    <location>
        <begin position="12"/>
        <end position="92"/>
    </location>
</feature>
<evidence type="ECO:0000256" key="8">
    <source>
        <dbReference type="ARBA" id="ARBA00024402"/>
    </source>
</evidence>
<dbReference type="InterPro" id="IPR036736">
    <property type="entry name" value="ACP-like_sf"/>
</dbReference>
<dbReference type="GO" id="GO:0000036">
    <property type="term" value="F:acyl carrier activity"/>
    <property type="evidence" value="ECO:0007669"/>
    <property type="project" value="TreeGrafter"/>
</dbReference>
<dbReference type="GO" id="GO:0005829">
    <property type="term" value="C:cytosol"/>
    <property type="evidence" value="ECO:0007669"/>
    <property type="project" value="TreeGrafter"/>
</dbReference>
<dbReference type="Gene3D" id="1.10.1200.10">
    <property type="entry name" value="ACP-like"/>
    <property type="match status" value="1"/>
</dbReference>
<comment type="pathway">
    <text evidence="7">Glycolipid biosynthesis; KDO(2)-lipid A biosynthesis.</text>
</comment>
<dbReference type="GO" id="GO:0000035">
    <property type="term" value="F:acyl binding"/>
    <property type="evidence" value="ECO:0007669"/>
    <property type="project" value="TreeGrafter"/>
</dbReference>
<sequence>MTDAATDAATNDDIARKVIAIIAEQAMIDPAEVRPEATPEQLGVDSLGLVEAVFAIEEAFDIAVPFNANDPGDSEFDITDVAHIVAAVQALVAEQKG</sequence>
<evidence type="ECO:0000256" key="1">
    <source>
        <dbReference type="ARBA" id="ARBA00022450"/>
    </source>
</evidence>
<evidence type="ECO:0000313" key="10">
    <source>
        <dbReference type="EMBL" id="SDX82847.1"/>
    </source>
</evidence>